<dbReference type="SUPFAM" id="SSF51905">
    <property type="entry name" value="FAD/NAD(P)-binding domain"/>
    <property type="match status" value="1"/>
</dbReference>
<dbReference type="CDD" id="cd00038">
    <property type="entry name" value="CAP_ED"/>
    <property type="match status" value="1"/>
</dbReference>
<dbReference type="Pfam" id="PF07992">
    <property type="entry name" value="Pyr_redox_2"/>
    <property type="match status" value="1"/>
</dbReference>
<dbReference type="PANTHER" id="PTHR43706:SF47">
    <property type="entry name" value="EXTERNAL NADH-UBIQUINONE OXIDOREDUCTASE 1, MITOCHONDRIAL-RELATED"/>
    <property type="match status" value="1"/>
</dbReference>
<evidence type="ECO:0000256" key="8">
    <source>
        <dbReference type="ARBA" id="ARBA00047599"/>
    </source>
</evidence>
<dbReference type="EMBL" id="ABOX02000004">
    <property type="protein sequence ID" value="EEF62599.1"/>
    <property type="molecule type" value="Genomic_DNA"/>
</dbReference>
<dbReference type="InterPro" id="IPR023753">
    <property type="entry name" value="FAD/NAD-binding_dom"/>
</dbReference>
<evidence type="ECO:0000259" key="9">
    <source>
        <dbReference type="PROSITE" id="PS50042"/>
    </source>
</evidence>
<name>B9XCD1_PEDPL</name>
<keyword evidence="3" id="KW-0285">Flavoprotein</keyword>
<evidence type="ECO:0000313" key="10">
    <source>
        <dbReference type="EMBL" id="EEF62599.1"/>
    </source>
</evidence>
<organism evidence="10 11">
    <name type="scientific">Pedosphaera parvula (strain Ellin514)</name>
    <dbReference type="NCBI Taxonomy" id="320771"/>
    <lineage>
        <taxon>Bacteria</taxon>
        <taxon>Pseudomonadati</taxon>
        <taxon>Verrucomicrobiota</taxon>
        <taxon>Pedosphaerae</taxon>
        <taxon>Pedosphaerales</taxon>
        <taxon>Pedosphaeraceae</taxon>
        <taxon>Pedosphaera</taxon>
    </lineage>
</organism>
<keyword evidence="5" id="KW-0809">Transit peptide</keyword>
<dbReference type="GO" id="GO:0050136">
    <property type="term" value="F:NADH dehydrogenase (quinone) (non-electrogenic) activity"/>
    <property type="evidence" value="ECO:0007669"/>
    <property type="project" value="UniProtKB-EC"/>
</dbReference>
<feature type="domain" description="Cyclic nucleotide-binding" evidence="9">
    <location>
        <begin position="406"/>
        <end position="509"/>
    </location>
</feature>
<evidence type="ECO:0000256" key="6">
    <source>
        <dbReference type="ARBA" id="ARBA00023002"/>
    </source>
</evidence>
<proteinExistence type="inferred from homology"/>
<dbReference type="AlphaFoldDB" id="B9XCD1"/>
<evidence type="ECO:0000313" key="11">
    <source>
        <dbReference type="Proteomes" id="UP000003688"/>
    </source>
</evidence>
<dbReference type="InterPro" id="IPR045024">
    <property type="entry name" value="NDH-2"/>
</dbReference>
<comment type="catalytic activity">
    <reaction evidence="8">
        <text>a quinone + NADH + H(+) = a quinol + NAD(+)</text>
        <dbReference type="Rhea" id="RHEA:46160"/>
        <dbReference type="ChEBI" id="CHEBI:15378"/>
        <dbReference type="ChEBI" id="CHEBI:24646"/>
        <dbReference type="ChEBI" id="CHEBI:57540"/>
        <dbReference type="ChEBI" id="CHEBI:57945"/>
        <dbReference type="ChEBI" id="CHEBI:132124"/>
        <dbReference type="EC" id="1.6.5.9"/>
    </reaction>
</comment>
<evidence type="ECO:0000256" key="2">
    <source>
        <dbReference type="ARBA" id="ARBA00012637"/>
    </source>
</evidence>
<dbReference type="Gene3D" id="2.60.120.10">
    <property type="entry name" value="Jelly Rolls"/>
    <property type="match status" value="1"/>
</dbReference>
<protein>
    <recommendedName>
        <fullName evidence="2">NADH:ubiquinone reductase (non-electrogenic)</fullName>
        <ecNumber evidence="2">1.6.5.9</ecNumber>
    </recommendedName>
</protein>
<sequence>MSKNRIIIVGGGFGGVKCAKTLSRELSLDHTEVVLFNRENHLVFSPLLAEAVGSSVNPLDVVVPLRQLLPRVFCRTEEVQNIDPPRNEIEYLAEDCQPGRMRYDHLVVACGSMANLHVVPGMADHAFPLKNVGDAITLRSHIMEEMEKAEVCADPERRRWHLTFIVVGGGYSGVEVAGEINDLVRSSTRYFQNVRAQDVKVILIHSRHQILPEIGSRLREFTRRKMEQRGVKVMLDTCVKLASPEGVVLKDGEFLKGGTIVCTIGNSPTSIVEALTTAKENGRLATRPDMRLRDWSNVWAVGDCAQIINGHDGRPSPPTGQFAERQGTQCAHNIIRVLNNRETKPFSFKPLGELCSIGGHSAVAEIFGHDLAGFAAWFVWRGVYLFKLPTWARRFQVGLDWFLLLLFPRDLSHLRDRQTDRVTRTRYQPGDFIFQQGEPRTDFYVVTHGEVEVLDGAAKDPEHAALAVLGPGSFFGEKSLLNTEPRITSVRARTSVEVLVMGKNVFTQISPALGPLRDALAQTLNCRTLQWEANT</sequence>
<dbReference type="SUPFAM" id="SSF51206">
    <property type="entry name" value="cAMP-binding domain-like"/>
    <property type="match status" value="1"/>
</dbReference>
<reference evidence="10 11" key="1">
    <citation type="journal article" date="2011" name="J. Bacteriol.">
        <title>Genome sequence of 'Pedosphaera parvula' Ellin514, an aerobic Verrucomicrobial isolate from pasture soil.</title>
        <authorList>
            <person name="Kant R."/>
            <person name="van Passel M.W."/>
            <person name="Sangwan P."/>
            <person name="Palva A."/>
            <person name="Lucas S."/>
            <person name="Copeland A."/>
            <person name="Lapidus A."/>
            <person name="Glavina Del Rio T."/>
            <person name="Dalin E."/>
            <person name="Tice H."/>
            <person name="Bruce D."/>
            <person name="Goodwin L."/>
            <person name="Pitluck S."/>
            <person name="Chertkov O."/>
            <person name="Larimer F.W."/>
            <person name="Land M.L."/>
            <person name="Hauser L."/>
            <person name="Brettin T.S."/>
            <person name="Detter J.C."/>
            <person name="Han S."/>
            <person name="de Vos W.M."/>
            <person name="Janssen P.H."/>
            <person name="Smidt H."/>
        </authorList>
    </citation>
    <scope>NUCLEOTIDE SEQUENCE [LARGE SCALE GENOMIC DNA]</scope>
    <source>
        <strain evidence="10 11">Ellin514</strain>
    </source>
</reference>
<evidence type="ECO:0000256" key="7">
    <source>
        <dbReference type="ARBA" id="ARBA00023027"/>
    </source>
</evidence>
<dbReference type="Proteomes" id="UP000003688">
    <property type="component" value="Unassembled WGS sequence"/>
</dbReference>
<dbReference type="PROSITE" id="PS50042">
    <property type="entry name" value="CNMP_BINDING_3"/>
    <property type="match status" value="1"/>
</dbReference>
<evidence type="ECO:0000256" key="4">
    <source>
        <dbReference type="ARBA" id="ARBA00022827"/>
    </source>
</evidence>
<dbReference type="RefSeq" id="WP_007413479.1">
    <property type="nucleotide sequence ID" value="NZ_ABOX02000004.1"/>
</dbReference>
<dbReference type="InterPro" id="IPR000595">
    <property type="entry name" value="cNMP-bd_dom"/>
</dbReference>
<comment type="caution">
    <text evidence="10">The sequence shown here is derived from an EMBL/GenBank/DDBJ whole genome shotgun (WGS) entry which is preliminary data.</text>
</comment>
<dbReference type="Pfam" id="PF22366">
    <property type="entry name" value="NDH2_C"/>
    <property type="match status" value="1"/>
</dbReference>
<dbReference type="STRING" id="320771.Cflav_PD5234"/>
<keyword evidence="4" id="KW-0274">FAD</keyword>
<keyword evidence="7" id="KW-0520">NAD</keyword>
<dbReference type="InterPro" id="IPR014710">
    <property type="entry name" value="RmlC-like_jellyroll"/>
</dbReference>
<dbReference type="Pfam" id="PF00027">
    <property type="entry name" value="cNMP_binding"/>
    <property type="match status" value="1"/>
</dbReference>
<dbReference type="PRINTS" id="PR00368">
    <property type="entry name" value="FADPNR"/>
</dbReference>
<dbReference type="OrthoDB" id="9781621at2"/>
<dbReference type="InterPro" id="IPR054585">
    <property type="entry name" value="NDH2-like_C"/>
</dbReference>
<evidence type="ECO:0000256" key="5">
    <source>
        <dbReference type="ARBA" id="ARBA00022946"/>
    </source>
</evidence>
<dbReference type="PRINTS" id="PR00411">
    <property type="entry name" value="PNDRDTASEI"/>
</dbReference>
<dbReference type="InterPro" id="IPR036188">
    <property type="entry name" value="FAD/NAD-bd_sf"/>
</dbReference>
<dbReference type="PANTHER" id="PTHR43706">
    <property type="entry name" value="NADH DEHYDROGENASE"/>
    <property type="match status" value="1"/>
</dbReference>
<gene>
    <name evidence="10" type="ORF">Cflav_PD5234</name>
</gene>
<dbReference type="SMART" id="SM00100">
    <property type="entry name" value="cNMP"/>
    <property type="match status" value="1"/>
</dbReference>
<comment type="similarity">
    <text evidence="1">Belongs to the NADH dehydrogenase family.</text>
</comment>
<keyword evidence="11" id="KW-1185">Reference proteome</keyword>
<dbReference type="Gene3D" id="3.50.50.100">
    <property type="match status" value="1"/>
</dbReference>
<accession>B9XCD1</accession>
<dbReference type="EC" id="1.6.5.9" evidence="2"/>
<keyword evidence="6" id="KW-0560">Oxidoreductase</keyword>
<evidence type="ECO:0000256" key="1">
    <source>
        <dbReference type="ARBA" id="ARBA00005272"/>
    </source>
</evidence>
<dbReference type="InterPro" id="IPR018490">
    <property type="entry name" value="cNMP-bd_dom_sf"/>
</dbReference>
<evidence type="ECO:0000256" key="3">
    <source>
        <dbReference type="ARBA" id="ARBA00022630"/>
    </source>
</evidence>